<dbReference type="Pfam" id="PF05699">
    <property type="entry name" value="Dimer_Tnp_hAT"/>
    <property type="match status" value="1"/>
</dbReference>
<organism evidence="2 3">
    <name type="scientific">Atractosteus spatula</name>
    <name type="common">Alligator gar</name>
    <name type="synonym">Lepisosteus spatula</name>
    <dbReference type="NCBI Taxonomy" id="7917"/>
    <lineage>
        <taxon>Eukaryota</taxon>
        <taxon>Metazoa</taxon>
        <taxon>Chordata</taxon>
        <taxon>Craniata</taxon>
        <taxon>Vertebrata</taxon>
        <taxon>Euteleostomi</taxon>
        <taxon>Actinopterygii</taxon>
        <taxon>Neopterygii</taxon>
        <taxon>Holostei</taxon>
        <taxon>Semionotiformes</taxon>
        <taxon>Lepisosteidae</taxon>
        <taxon>Atractosteus</taxon>
    </lineage>
</organism>
<feature type="non-terminal residue" evidence="2">
    <location>
        <position position="128"/>
    </location>
</feature>
<dbReference type="AlphaFoldDB" id="A0A8J7P197"/>
<dbReference type="PANTHER" id="PTHR45913:SF5">
    <property type="entry name" value="GENERAL TRANSCRIPTION FACTOR II-I REPEAT DOMAIN-CONTAINING PROTEIN 2A-LIKE PROTEIN"/>
    <property type="match status" value="1"/>
</dbReference>
<dbReference type="EMBL" id="JAAWVO010058992">
    <property type="protein sequence ID" value="MBN3322180.1"/>
    <property type="molecule type" value="Genomic_DNA"/>
</dbReference>
<evidence type="ECO:0000313" key="3">
    <source>
        <dbReference type="Proteomes" id="UP000736164"/>
    </source>
</evidence>
<name>A0A8J7P197_ATRSP</name>
<proteinExistence type="predicted"/>
<gene>
    <name evidence="2" type="ORF">GTO95_0012675</name>
</gene>
<comment type="caution">
    <text evidence="2">The sequence shown here is derived from an EMBL/GenBank/DDBJ whole genome shotgun (WGS) entry which is preliminary data.</text>
</comment>
<dbReference type="InterPro" id="IPR008906">
    <property type="entry name" value="HATC_C_dom"/>
</dbReference>
<dbReference type="PANTHER" id="PTHR45913">
    <property type="entry name" value="EPM2A-INTERACTING PROTEIN 1"/>
    <property type="match status" value="1"/>
</dbReference>
<feature type="domain" description="HAT C-terminal dimerisation" evidence="1">
    <location>
        <begin position="62"/>
        <end position="123"/>
    </location>
</feature>
<evidence type="ECO:0000313" key="2">
    <source>
        <dbReference type="EMBL" id="MBN3322180.1"/>
    </source>
</evidence>
<dbReference type="GO" id="GO:0046983">
    <property type="term" value="F:protein dimerization activity"/>
    <property type="evidence" value="ECO:0007669"/>
    <property type="project" value="InterPro"/>
</dbReference>
<dbReference type="Proteomes" id="UP000736164">
    <property type="component" value="Unassembled WGS sequence"/>
</dbReference>
<protein>
    <submittedName>
        <fullName evidence="2">GTD2A protein</fullName>
    </submittedName>
</protein>
<reference evidence="2" key="1">
    <citation type="journal article" date="2021" name="Cell">
        <title>Tracing the genetic footprints of vertebrate landing in non-teleost ray-finned fishes.</title>
        <authorList>
            <person name="Bi X."/>
            <person name="Wang K."/>
            <person name="Yang L."/>
            <person name="Pan H."/>
            <person name="Jiang H."/>
            <person name="Wei Q."/>
            <person name="Fang M."/>
            <person name="Yu H."/>
            <person name="Zhu C."/>
            <person name="Cai Y."/>
            <person name="He Y."/>
            <person name="Gan X."/>
            <person name="Zeng H."/>
            <person name="Yu D."/>
            <person name="Zhu Y."/>
            <person name="Jiang H."/>
            <person name="Qiu Q."/>
            <person name="Yang H."/>
            <person name="Zhang Y.E."/>
            <person name="Wang W."/>
            <person name="Zhu M."/>
            <person name="He S."/>
            <person name="Zhang G."/>
        </authorList>
    </citation>
    <scope>NUCLEOTIDE SEQUENCE</scope>
    <source>
        <strain evidence="2">Allg_001</strain>
    </source>
</reference>
<sequence>MISHLKQQFQDHFQNFDSISENIRLFQNPFASEVQNLQPELQLEVIDLAVNDLYRDLFKGKDLFNFYKSLPKKSFKNIKTFARGMISVFASTYLCEQTFSKMKYVKPKYRTSLTDEHLKQILILGATV</sequence>
<keyword evidence="3" id="KW-1185">Reference proteome</keyword>
<accession>A0A8J7P197</accession>
<feature type="non-terminal residue" evidence="2">
    <location>
        <position position="1"/>
    </location>
</feature>
<evidence type="ECO:0000259" key="1">
    <source>
        <dbReference type="Pfam" id="PF05699"/>
    </source>
</evidence>